<evidence type="ECO:0000256" key="2">
    <source>
        <dbReference type="ARBA" id="ARBA00023136"/>
    </source>
</evidence>
<organism evidence="5 6">
    <name type="scientific">Methyloceanibacter caenitepidi</name>
    <dbReference type="NCBI Taxonomy" id="1384459"/>
    <lineage>
        <taxon>Bacteria</taxon>
        <taxon>Pseudomonadati</taxon>
        <taxon>Pseudomonadota</taxon>
        <taxon>Alphaproteobacteria</taxon>
        <taxon>Hyphomicrobiales</taxon>
        <taxon>Hyphomicrobiaceae</taxon>
        <taxon>Methyloceanibacter</taxon>
    </lineage>
</organism>
<keyword evidence="1" id="KW-0732">Signal</keyword>
<dbReference type="GO" id="GO:0051205">
    <property type="term" value="P:protein insertion into membrane"/>
    <property type="evidence" value="ECO:0007669"/>
    <property type="project" value="TreeGrafter"/>
</dbReference>
<dbReference type="OrthoDB" id="9808313at2"/>
<accession>A0A0A8K4H4</accession>
<dbReference type="GO" id="GO:0043165">
    <property type="term" value="P:Gram-negative-bacterium-type cell outer membrane assembly"/>
    <property type="evidence" value="ECO:0007669"/>
    <property type="project" value="TreeGrafter"/>
</dbReference>
<dbReference type="InterPro" id="IPR026592">
    <property type="entry name" value="BamE"/>
</dbReference>
<dbReference type="Gene3D" id="3.30.1450.10">
    <property type="match status" value="1"/>
</dbReference>
<dbReference type="HOGENOM" id="CLU_104933_1_1_5"/>
<dbReference type="GO" id="GO:0030674">
    <property type="term" value="F:protein-macromolecule adaptor activity"/>
    <property type="evidence" value="ECO:0007669"/>
    <property type="project" value="TreeGrafter"/>
</dbReference>
<dbReference type="GO" id="GO:1990063">
    <property type="term" value="C:Bam protein complex"/>
    <property type="evidence" value="ECO:0007669"/>
    <property type="project" value="TreeGrafter"/>
</dbReference>
<evidence type="ECO:0000256" key="1">
    <source>
        <dbReference type="ARBA" id="ARBA00022729"/>
    </source>
</evidence>
<proteinExistence type="predicted"/>
<keyword evidence="3" id="KW-0998">Cell outer membrane</keyword>
<dbReference type="PANTHER" id="PTHR37482:SF1">
    <property type="entry name" value="OUTER MEMBRANE PROTEIN ASSEMBLY FACTOR BAME"/>
    <property type="match status" value="1"/>
</dbReference>
<dbReference type="AlphaFoldDB" id="A0A0A8K4H4"/>
<keyword evidence="6" id="KW-1185">Reference proteome</keyword>
<evidence type="ECO:0000259" key="4">
    <source>
        <dbReference type="Pfam" id="PF04355"/>
    </source>
</evidence>
<keyword evidence="2" id="KW-0472">Membrane</keyword>
<feature type="domain" description="Outer membrane protein assembly factor BamE" evidence="4">
    <location>
        <begin position="29"/>
        <end position="96"/>
    </location>
</feature>
<gene>
    <name evidence="5" type="ORF">GL4_1977</name>
</gene>
<dbReference type="STRING" id="1384459.GL4_1977"/>
<dbReference type="InterPro" id="IPR007450">
    <property type="entry name" value="BamE_dom"/>
</dbReference>
<dbReference type="KEGG" id="mcg:GL4_1977"/>
<evidence type="ECO:0000256" key="3">
    <source>
        <dbReference type="ARBA" id="ARBA00023237"/>
    </source>
</evidence>
<name>A0A0A8K4H4_9HYPH</name>
<dbReference type="EMBL" id="AP014648">
    <property type="protein sequence ID" value="BAQ17427.1"/>
    <property type="molecule type" value="Genomic_DNA"/>
</dbReference>
<dbReference type="PANTHER" id="PTHR37482">
    <property type="entry name" value="OUTER MEMBRANE PROTEIN ASSEMBLY FACTOR BAME"/>
    <property type="match status" value="1"/>
</dbReference>
<dbReference type="Pfam" id="PF04355">
    <property type="entry name" value="BamE"/>
    <property type="match status" value="1"/>
</dbReference>
<evidence type="ECO:0000313" key="6">
    <source>
        <dbReference type="Proteomes" id="UP000031643"/>
    </source>
</evidence>
<sequence length="152" mass="16344">MLAALFLGAAPMLGCAGQVDRHGHVFIDVDLDQVRPGMSKADVKTVLGSPDTTSAIGGDAYYYISSTMKTVAFMKPREIDRQVVAVYFNGSERVTEVAKYGIKDGQVVNFYKGETPARGKDLSFLEQMFGNLANRQLFKDQTGAGASGIPGI</sequence>
<protein>
    <submittedName>
        <fullName evidence="5">Outer membrane lipoprotein OmlA</fullName>
    </submittedName>
</protein>
<evidence type="ECO:0000313" key="5">
    <source>
        <dbReference type="EMBL" id="BAQ17427.1"/>
    </source>
</evidence>
<dbReference type="RefSeq" id="WP_156137500.1">
    <property type="nucleotide sequence ID" value="NZ_AP014648.1"/>
</dbReference>
<dbReference type="InterPro" id="IPR037873">
    <property type="entry name" value="BamE-like"/>
</dbReference>
<dbReference type="Proteomes" id="UP000031643">
    <property type="component" value="Chromosome"/>
</dbReference>
<reference evidence="5 6" key="1">
    <citation type="submission" date="2014-09" db="EMBL/GenBank/DDBJ databases">
        <title>Genome sequencing of Methyloceanibacter caenitepidi Gela4.</title>
        <authorList>
            <person name="Takeuchi M."/>
            <person name="Susumu S."/>
            <person name="Kamagata Y."/>
            <person name="Oshima K."/>
            <person name="Hattori M."/>
            <person name="Iwasaki W."/>
        </authorList>
    </citation>
    <scope>NUCLEOTIDE SEQUENCE [LARGE SCALE GENOMIC DNA]</scope>
    <source>
        <strain evidence="5 6">Gela4</strain>
    </source>
</reference>
<keyword evidence="5" id="KW-0449">Lipoprotein</keyword>